<evidence type="ECO:0000313" key="3">
    <source>
        <dbReference type="Proteomes" id="UP000316331"/>
    </source>
</evidence>
<accession>A0A543FHK9</accession>
<gene>
    <name evidence="2" type="ORF">FB390_4972</name>
</gene>
<dbReference type="AlphaFoldDB" id="A0A543FHK9"/>
<evidence type="ECO:0000313" key="2">
    <source>
        <dbReference type="EMBL" id="TQM33252.1"/>
    </source>
</evidence>
<feature type="compositionally biased region" description="Gly residues" evidence="1">
    <location>
        <begin position="25"/>
        <end position="34"/>
    </location>
</feature>
<proteinExistence type="predicted"/>
<protein>
    <submittedName>
        <fullName evidence="2">Uncharacterized protein</fullName>
    </submittedName>
</protein>
<reference evidence="2 3" key="1">
    <citation type="submission" date="2019-06" db="EMBL/GenBank/DDBJ databases">
        <title>Sequencing the genomes of 1000 actinobacteria strains.</title>
        <authorList>
            <person name="Klenk H.-P."/>
        </authorList>
    </citation>
    <scope>NUCLEOTIDE SEQUENCE [LARGE SCALE GENOMIC DNA]</scope>
    <source>
        <strain evidence="2 3">DSM 103495</strain>
    </source>
</reference>
<organism evidence="2 3">
    <name type="scientific">Nocardia bhagyanarayanae</name>
    <dbReference type="NCBI Taxonomy" id="1215925"/>
    <lineage>
        <taxon>Bacteria</taxon>
        <taxon>Bacillati</taxon>
        <taxon>Actinomycetota</taxon>
        <taxon>Actinomycetes</taxon>
        <taxon>Mycobacteriales</taxon>
        <taxon>Nocardiaceae</taxon>
        <taxon>Nocardia</taxon>
    </lineage>
</organism>
<feature type="region of interest" description="Disordered" evidence="1">
    <location>
        <begin position="1"/>
        <end position="34"/>
    </location>
</feature>
<keyword evidence="3" id="KW-1185">Reference proteome</keyword>
<name>A0A543FHK9_9NOCA</name>
<dbReference type="Proteomes" id="UP000316331">
    <property type="component" value="Unassembled WGS sequence"/>
</dbReference>
<sequence>MQDVDESGWWMAQVDEQSDDAGSTDGIGGIETAG</sequence>
<comment type="caution">
    <text evidence="2">The sequence shown here is derived from an EMBL/GenBank/DDBJ whole genome shotgun (WGS) entry which is preliminary data.</text>
</comment>
<dbReference type="EMBL" id="VFPG01000001">
    <property type="protein sequence ID" value="TQM33252.1"/>
    <property type="molecule type" value="Genomic_DNA"/>
</dbReference>
<evidence type="ECO:0000256" key="1">
    <source>
        <dbReference type="SAM" id="MobiDB-lite"/>
    </source>
</evidence>